<accession>A0A3N2RMB9</accession>
<proteinExistence type="predicted"/>
<evidence type="ECO:0000313" key="2">
    <source>
        <dbReference type="EMBL" id="ROU08534.1"/>
    </source>
</evidence>
<dbReference type="AlphaFoldDB" id="A0A3N2RMB9"/>
<evidence type="ECO:0000313" key="3">
    <source>
        <dbReference type="Proteomes" id="UP000268051"/>
    </source>
</evidence>
<gene>
    <name evidence="2" type="ORF">EB837_26240</name>
</gene>
<dbReference type="RefSeq" id="WP_103142789.1">
    <property type="nucleotide sequence ID" value="NZ_RHFN01000082.1"/>
</dbReference>
<feature type="coiled-coil region" evidence="1">
    <location>
        <begin position="141"/>
        <end position="185"/>
    </location>
</feature>
<name>A0A3N2RMB9_9ENTR</name>
<keyword evidence="1" id="KW-0175">Coiled coil</keyword>
<reference evidence="2 3" key="1">
    <citation type="submission" date="2018-10" db="EMBL/GenBank/DDBJ databases">
        <title>Horizontal transference of carbapenem resistance between Klebsiella pneumoniae and Kluyvera ascorbata during abdominal infection: a case report.</title>
        <authorList>
            <person name="Raro O.H.F."/>
            <person name="Lima-Morales D."/>
            <person name="Barth A.L."/>
            <person name="Paim T.G.S."/>
            <person name="Mott M.P."/>
            <person name="Riche C.V.W."/>
            <person name="Teixeira U.F."/>
            <person name="Waechter F."/>
            <person name="Dias C.A.G."/>
        </authorList>
    </citation>
    <scope>NUCLEOTIDE SEQUENCE [LARGE SCALE GENOMIC DNA]</scope>
    <source>
        <strain evidence="2 3">OT2</strain>
    </source>
</reference>
<dbReference type="EMBL" id="RHFN01000082">
    <property type="protein sequence ID" value="ROU08534.1"/>
    <property type="molecule type" value="Genomic_DNA"/>
</dbReference>
<evidence type="ECO:0008006" key="4">
    <source>
        <dbReference type="Google" id="ProtNLM"/>
    </source>
</evidence>
<evidence type="ECO:0000256" key="1">
    <source>
        <dbReference type="SAM" id="Coils"/>
    </source>
</evidence>
<dbReference type="Proteomes" id="UP000268051">
    <property type="component" value="Unassembled WGS sequence"/>
</dbReference>
<organism evidence="2 3">
    <name type="scientific">Kluyvera ascorbata</name>
    <dbReference type="NCBI Taxonomy" id="51288"/>
    <lineage>
        <taxon>Bacteria</taxon>
        <taxon>Pseudomonadati</taxon>
        <taxon>Pseudomonadota</taxon>
        <taxon>Gammaproteobacteria</taxon>
        <taxon>Enterobacterales</taxon>
        <taxon>Enterobacteriaceae</taxon>
        <taxon>Kluyvera</taxon>
    </lineage>
</organism>
<protein>
    <recommendedName>
        <fullName evidence="4">Lipoprotein</fullName>
    </recommendedName>
</protein>
<dbReference type="PROSITE" id="PS51257">
    <property type="entry name" value="PROKAR_LIPOPROTEIN"/>
    <property type="match status" value="1"/>
</dbReference>
<comment type="caution">
    <text evidence="2">The sequence shown here is derived from an EMBL/GenBank/DDBJ whole genome shotgun (WGS) entry which is preliminary data.</text>
</comment>
<sequence>MRKILFLSIPLALSGCDSNIDCNDPTIISKVKDAVISGFSMAEPVFAGSFLSNKETSFEITSKEPQVLNGVQQCNFLFKIRPPVASASEIYNTKPIPVDVSKDNDSLVIDTHDNITKKVYDIIKSHNITERNDGEPTKYQQKLIEESKEKEKEKLEKERIEKENQEKLERERKIAQENYEKEAEKKRESSISKIKSINSGDYKLTSINDIVFFYSAKKLPNLTDEQYLQYFSPAYTNERDIFKKDEMKDAELERVKLTFDKMKATEGLSIMYPISSIGYSNKNYFGMNNGETHSYAMSDNDPSRKLIDGFDLSNNTIDLSKTRYSSFCKIENDSPENDIVIDSPGRVDLSVKNKNKLSSCILDLNNRENAREVYEQLSKSDAGYNSTKIAFILDLYTDGVLENDGLRTYISNFELRLKDKGNQEKTYTTKK</sequence>